<dbReference type="Gene3D" id="3.20.20.80">
    <property type="entry name" value="Glycosidases"/>
    <property type="match status" value="1"/>
</dbReference>
<evidence type="ECO:0000256" key="5">
    <source>
        <dbReference type="SAM" id="SignalP"/>
    </source>
</evidence>
<protein>
    <submittedName>
        <fullName evidence="8">Alpha-glucosidase 2</fullName>
    </submittedName>
</protein>
<reference evidence="8" key="1">
    <citation type="submission" date="2023-03" db="EMBL/GenBank/DDBJ databases">
        <authorList>
            <person name="Steffen K."/>
            <person name="Cardenas P."/>
        </authorList>
    </citation>
    <scope>NUCLEOTIDE SEQUENCE</scope>
</reference>
<keyword evidence="9" id="KW-1185">Reference proteome</keyword>
<dbReference type="CDD" id="cd06597">
    <property type="entry name" value="GH31_transferase_CtsY"/>
    <property type="match status" value="1"/>
</dbReference>
<dbReference type="PANTHER" id="PTHR43053:SF4">
    <property type="entry name" value="MYOGENESIS-REGULATING GLYCOSIDASE"/>
    <property type="match status" value="1"/>
</dbReference>
<feature type="signal peptide" evidence="5">
    <location>
        <begin position="1"/>
        <end position="18"/>
    </location>
</feature>
<evidence type="ECO:0000256" key="2">
    <source>
        <dbReference type="ARBA" id="ARBA00022801"/>
    </source>
</evidence>
<name>A0AA35STE7_GEOBA</name>
<proteinExistence type="inferred from homology"/>
<evidence type="ECO:0000259" key="7">
    <source>
        <dbReference type="Pfam" id="PF21365"/>
    </source>
</evidence>
<dbReference type="InterPro" id="IPR050985">
    <property type="entry name" value="Alpha-glycosidase_related"/>
</dbReference>
<dbReference type="EMBL" id="CASHTH010002808">
    <property type="protein sequence ID" value="CAI8035548.1"/>
    <property type="molecule type" value="Genomic_DNA"/>
</dbReference>
<feature type="chain" id="PRO_5041282024" evidence="5">
    <location>
        <begin position="19"/>
        <end position="593"/>
    </location>
</feature>
<dbReference type="PANTHER" id="PTHR43053">
    <property type="entry name" value="GLYCOSIDASE FAMILY 31"/>
    <property type="match status" value="1"/>
</dbReference>
<dbReference type="InterPro" id="IPR013780">
    <property type="entry name" value="Glyco_hydro_b"/>
</dbReference>
<dbReference type="InterPro" id="IPR017853">
    <property type="entry name" value="GH"/>
</dbReference>
<dbReference type="Pfam" id="PF21365">
    <property type="entry name" value="Glyco_hydro_31_3rd"/>
    <property type="match status" value="1"/>
</dbReference>
<dbReference type="InterPro" id="IPR000322">
    <property type="entry name" value="Glyco_hydro_31_TIM"/>
</dbReference>
<accession>A0AA35STE7</accession>
<dbReference type="AlphaFoldDB" id="A0AA35STE7"/>
<dbReference type="Gene3D" id="2.60.40.1180">
    <property type="entry name" value="Golgi alpha-mannosidase II"/>
    <property type="match status" value="1"/>
</dbReference>
<gene>
    <name evidence="8" type="ORF">GBAR_LOCUS19931</name>
</gene>
<dbReference type="Pfam" id="PF01055">
    <property type="entry name" value="Glyco_hydro_31_2nd"/>
    <property type="match status" value="1"/>
</dbReference>
<evidence type="ECO:0000256" key="4">
    <source>
        <dbReference type="RuleBase" id="RU361185"/>
    </source>
</evidence>
<keyword evidence="5" id="KW-0732">Signal</keyword>
<evidence type="ECO:0000259" key="6">
    <source>
        <dbReference type="Pfam" id="PF01055"/>
    </source>
</evidence>
<keyword evidence="2 4" id="KW-0378">Hydrolase</keyword>
<organism evidence="8 9">
    <name type="scientific">Geodia barretti</name>
    <name type="common">Barrett's horny sponge</name>
    <dbReference type="NCBI Taxonomy" id="519541"/>
    <lineage>
        <taxon>Eukaryota</taxon>
        <taxon>Metazoa</taxon>
        <taxon>Porifera</taxon>
        <taxon>Demospongiae</taxon>
        <taxon>Heteroscleromorpha</taxon>
        <taxon>Tetractinellida</taxon>
        <taxon>Astrophorina</taxon>
        <taxon>Geodiidae</taxon>
        <taxon>Geodia</taxon>
    </lineage>
</organism>
<keyword evidence="3 4" id="KW-0326">Glycosidase</keyword>
<dbReference type="Proteomes" id="UP001174909">
    <property type="component" value="Unassembled WGS sequence"/>
</dbReference>
<sequence>MSLILPLVVFITVTGAYSEYVVPPTRLRPAPYPEWAHYHWVWLSNDRASQASMTQYAQQYLDHGIKVGAVDIDSGWSTGFNNFIFDAEKYPNATTMVDFFHSKDIKIILWATSMIDTDSTNYDEANSKGYLIRDVLGKEAVFSWWHGKGGLLDYTNPDAVDWWHHQMDKALVYGIDGWKCDGTDPYILELILPLGKRGIVTRKQYSDAYYGDFFNYTRKQRGNETLIMSRPADGFGPIFLDFSPHYVMYSGWVGDDDPTFDGLESALKSYLQSAWANFANFGSDIGGYRSGSGSLGRTKELFIRWAQLGAFSPLMENGGNMEHRPWKFDTTNQTLDIYRKFVDVHYQLVPYLLTTGSHAMETGTSSITPLAMHENFIDKIIDDFKPPTYNYLLGENVLVAPIISNTSTVQVTFPSGSSWIYWWNHTILYTGGSTYTLSIPLDEFSVFFKKGSFLPLRVTEDTPGLGEAGFAGHMRWLLHLPPFSNITSSTIIRERNGSGIIASCWWKNPKCLMINVSAHSTLLSLLEVVGWVSEPHMVLGVSRSGSTALMTPVHSLEELSVGGTYLIRQIKTFYAILVSLDKLGLGHSITMCA</sequence>
<dbReference type="GO" id="GO:0004553">
    <property type="term" value="F:hydrolase activity, hydrolyzing O-glycosyl compounds"/>
    <property type="evidence" value="ECO:0007669"/>
    <property type="project" value="InterPro"/>
</dbReference>
<comment type="similarity">
    <text evidence="1 4">Belongs to the glycosyl hydrolase 31 family.</text>
</comment>
<evidence type="ECO:0000313" key="8">
    <source>
        <dbReference type="EMBL" id="CAI8035548.1"/>
    </source>
</evidence>
<dbReference type="GO" id="GO:0005975">
    <property type="term" value="P:carbohydrate metabolic process"/>
    <property type="evidence" value="ECO:0007669"/>
    <property type="project" value="InterPro"/>
</dbReference>
<dbReference type="SUPFAM" id="SSF51445">
    <property type="entry name" value="(Trans)glycosidases"/>
    <property type="match status" value="1"/>
</dbReference>
<feature type="domain" description="Glycoside hydrolase family 31 TIM barrel" evidence="6">
    <location>
        <begin position="31"/>
        <end position="354"/>
    </location>
</feature>
<dbReference type="SUPFAM" id="SSF51011">
    <property type="entry name" value="Glycosyl hydrolase domain"/>
    <property type="match status" value="1"/>
</dbReference>
<feature type="domain" description="Glycosyl hydrolase family 31 C-terminal" evidence="7">
    <location>
        <begin position="388"/>
        <end position="452"/>
    </location>
</feature>
<evidence type="ECO:0000313" key="9">
    <source>
        <dbReference type="Proteomes" id="UP001174909"/>
    </source>
</evidence>
<dbReference type="InterPro" id="IPR048395">
    <property type="entry name" value="Glyco_hydro_31_C"/>
</dbReference>
<evidence type="ECO:0000256" key="3">
    <source>
        <dbReference type="ARBA" id="ARBA00023295"/>
    </source>
</evidence>
<comment type="caution">
    <text evidence="8">The sequence shown here is derived from an EMBL/GenBank/DDBJ whole genome shotgun (WGS) entry which is preliminary data.</text>
</comment>
<evidence type="ECO:0000256" key="1">
    <source>
        <dbReference type="ARBA" id="ARBA00007806"/>
    </source>
</evidence>